<dbReference type="Gene3D" id="2.60.40.790">
    <property type="match status" value="1"/>
</dbReference>
<organism evidence="18 19">
    <name type="scientific">Helopsaltes ochotensis</name>
    <name type="common">Middendorff's grasshopper-warbler</name>
    <dbReference type="NCBI Taxonomy" id="3150915"/>
    <lineage>
        <taxon>Eukaryota</taxon>
        <taxon>Metazoa</taxon>
        <taxon>Chordata</taxon>
        <taxon>Craniata</taxon>
        <taxon>Vertebrata</taxon>
        <taxon>Euteleostomi</taxon>
        <taxon>Archelosauria</taxon>
        <taxon>Archosauria</taxon>
        <taxon>Dinosauria</taxon>
        <taxon>Saurischia</taxon>
        <taxon>Theropoda</taxon>
        <taxon>Coelurosauria</taxon>
        <taxon>Aves</taxon>
        <taxon>Neognathae</taxon>
        <taxon>Neoaves</taxon>
        <taxon>Telluraves</taxon>
        <taxon>Australaves</taxon>
        <taxon>Passeriformes</taxon>
        <taxon>Sylvioidea</taxon>
        <taxon>Locustellidae</taxon>
        <taxon>Helopsaltes</taxon>
    </lineage>
</organism>
<dbReference type="InterPro" id="IPR008978">
    <property type="entry name" value="HSP20-like_chaperone"/>
</dbReference>
<evidence type="ECO:0000256" key="7">
    <source>
        <dbReference type="ARBA" id="ARBA00022806"/>
    </source>
</evidence>
<dbReference type="InterPro" id="IPR027417">
    <property type="entry name" value="P-loop_NTPase"/>
</dbReference>
<keyword evidence="4" id="KW-0547">Nucleotide-binding</keyword>
<evidence type="ECO:0000256" key="13">
    <source>
        <dbReference type="PROSITE-ProRule" id="PRU00723"/>
    </source>
</evidence>
<dbReference type="Pfam" id="PF00270">
    <property type="entry name" value="DEAD"/>
    <property type="match status" value="1"/>
</dbReference>
<evidence type="ECO:0000256" key="11">
    <source>
        <dbReference type="ARBA" id="ARBA00023254"/>
    </source>
</evidence>
<feature type="non-terminal residue" evidence="18">
    <location>
        <position position="1"/>
    </location>
</feature>
<dbReference type="Proteomes" id="UP000572057">
    <property type="component" value="Unassembled WGS sequence"/>
</dbReference>
<dbReference type="EMBL" id="VXBM01000976">
    <property type="protein sequence ID" value="NXO42591.1"/>
    <property type="molecule type" value="Genomic_DNA"/>
</dbReference>
<dbReference type="PANTHER" id="PTHR22655:SF2">
    <property type="entry name" value="ATP-DEPENDENT RNA HELICASE TDRD12-RELATED"/>
    <property type="match status" value="1"/>
</dbReference>
<dbReference type="Pfam" id="PF04969">
    <property type="entry name" value="CS"/>
    <property type="match status" value="1"/>
</dbReference>
<dbReference type="InterPro" id="IPR000571">
    <property type="entry name" value="Znf_CCCH"/>
</dbReference>
<keyword evidence="13" id="KW-0863">Zinc-finger</keyword>
<dbReference type="SUPFAM" id="SSF49764">
    <property type="entry name" value="HSP20-like chaperones"/>
    <property type="match status" value="1"/>
</dbReference>
<evidence type="ECO:0000313" key="19">
    <source>
        <dbReference type="Proteomes" id="UP000572057"/>
    </source>
</evidence>
<dbReference type="EC" id="3.6.4.13" evidence="1"/>
<protein>
    <recommendedName>
        <fullName evidence="1">RNA helicase</fullName>
        <ecNumber evidence="1">3.6.4.13</ecNumber>
    </recommendedName>
</protein>
<dbReference type="SUPFAM" id="SSF52540">
    <property type="entry name" value="P-loop containing nucleoside triphosphate hydrolases"/>
    <property type="match status" value="2"/>
</dbReference>
<dbReference type="PANTHER" id="PTHR22655">
    <property type="entry name" value="ATP-DEPENDENT RNA HELICASE TDRD12-RELATED"/>
    <property type="match status" value="1"/>
</dbReference>
<dbReference type="GO" id="GO:0016787">
    <property type="term" value="F:hydrolase activity"/>
    <property type="evidence" value="ECO:0007669"/>
    <property type="project" value="UniProtKB-KW"/>
</dbReference>
<evidence type="ECO:0000256" key="1">
    <source>
        <dbReference type="ARBA" id="ARBA00012552"/>
    </source>
</evidence>
<dbReference type="GO" id="GO:0031047">
    <property type="term" value="P:regulatory ncRNA-mediated gene silencing"/>
    <property type="evidence" value="ECO:0007669"/>
    <property type="project" value="UniProtKB-KW"/>
</dbReference>
<name>A0A7L1RZQ1_9PASS</name>
<dbReference type="PROSITE" id="PS50103">
    <property type="entry name" value="ZF_C3H1"/>
    <property type="match status" value="1"/>
</dbReference>
<dbReference type="GO" id="GO:0003676">
    <property type="term" value="F:nucleic acid binding"/>
    <property type="evidence" value="ECO:0007669"/>
    <property type="project" value="InterPro"/>
</dbReference>
<keyword evidence="8" id="KW-0067">ATP-binding</keyword>
<sequence length="879" mass="98712">FQSFQNVGKEKNFVFLSKKIEPSSVLETAPLFDGLKKELAWNKFSGPTFTESYCWPPVAWGCDVVAISHQGNDPLLYLPPVLTLLQLKSDYRALPNMGGVSLILCPGWKKAQLVFDLLKTYGKGCRCLHPMLIILGQNKEAASQVEIRGCKIVVTTPYNLLRLLEHNTGLLCRLCHLVLDEMELLFSDTTEQVFTILDCYKKATAQAQGNPPHQIIAVGTQWNKHITPLIKEFMNDPYIVITVIEEAAIFGNVQQVVQPCMNSNRTAELLKILDFTQRNLQKVLVFTDTVTDVEMIHKALKSNSVVSLKKHKESKCNAGCVLERWRKMHSSGTAAVLVLTDDCLQSLGITDATCVIHFSFPSPGVFGQRLQSLSDSFCTGIKDSAGDQEHTKAKSVILLTENSSCHAPGVLRYLKHAEAEIPEELHDLTARVQASEEDEKFSRPLCAFLKTFGICRNRTECPDRHQINFSIDTAQNITDEMIETPERVTILPLFIVHATNYFGRIVKKQKDQYTVLAKEMSDYFKVPGHRISANTVEKSVFYGLCEGAVYHRVQVVETPAKDEENVCKVTVKYIDEGRTSQVNSDQLLHLPAKFQSLPPQAVEIVVCRVKPIDDEAEWNPKVTHHISHKIKGKLHHAKVVQTLGKTVWVDPMVGVTNLPMMKMWINEYNVRSEILSTGLATDNPEHVGEIQKLCRQVPVLDHAEKLEHFTKEDTAGLEEASSPQDTSIQENSAESCNSSVTPPSSKPSIISRMQTKAEDSTVHQQKGCHPQIKWFQDNVTVTLKVQILRAADSICEFSREKVAFSAYSEGKLYVADLELYQPVIAEKSTCVIKDTEAVILLVKEKKGAWCKLLKNKNVHVSLDFERWEESEDERPFTVG</sequence>
<dbReference type="InterPro" id="IPR001650">
    <property type="entry name" value="Helicase_C-like"/>
</dbReference>
<dbReference type="SUPFAM" id="SSF63748">
    <property type="entry name" value="Tudor/PWWP/MBT"/>
    <property type="match status" value="1"/>
</dbReference>
<dbReference type="PROSITE" id="PS51194">
    <property type="entry name" value="HELICASE_CTER"/>
    <property type="match status" value="1"/>
</dbReference>
<feature type="domain" description="CS" evidence="17">
    <location>
        <begin position="767"/>
        <end position="853"/>
    </location>
</feature>
<evidence type="ECO:0000256" key="3">
    <source>
        <dbReference type="ARBA" id="ARBA00022737"/>
    </source>
</evidence>
<comment type="catalytic activity">
    <reaction evidence="12">
        <text>ATP + H2O = ADP + phosphate + H(+)</text>
        <dbReference type="Rhea" id="RHEA:13065"/>
        <dbReference type="ChEBI" id="CHEBI:15377"/>
        <dbReference type="ChEBI" id="CHEBI:15378"/>
        <dbReference type="ChEBI" id="CHEBI:30616"/>
        <dbReference type="ChEBI" id="CHEBI:43474"/>
        <dbReference type="ChEBI" id="CHEBI:456216"/>
        <dbReference type="EC" id="3.6.4.13"/>
    </reaction>
</comment>
<dbReference type="InterPro" id="IPR002999">
    <property type="entry name" value="Tudor"/>
</dbReference>
<dbReference type="GO" id="GO:0003724">
    <property type="term" value="F:RNA helicase activity"/>
    <property type="evidence" value="ECO:0007669"/>
    <property type="project" value="UniProtKB-EC"/>
</dbReference>
<proteinExistence type="predicted"/>
<keyword evidence="19" id="KW-1185">Reference proteome</keyword>
<reference evidence="19" key="1">
    <citation type="submission" date="2019-09" db="EMBL/GenBank/DDBJ databases">
        <title>Bird 10,000 Genomes (B10K) Project - Family phase.</title>
        <authorList>
            <person name="Zhang G."/>
        </authorList>
    </citation>
    <scope>NUCLEOTIDE SEQUENCE [LARGE SCALE GENOMIC DNA]</scope>
</reference>
<dbReference type="GO" id="GO:0008270">
    <property type="term" value="F:zinc ion binding"/>
    <property type="evidence" value="ECO:0007669"/>
    <property type="project" value="UniProtKB-KW"/>
</dbReference>
<gene>
    <name evidence="18" type="primary">Ddx17_1</name>
    <name evidence="18" type="ORF">LOCOCH_R15394</name>
</gene>
<dbReference type="CDD" id="cd20435">
    <property type="entry name" value="Tudor_TDRD12_rpt2"/>
    <property type="match status" value="1"/>
</dbReference>
<evidence type="ECO:0000256" key="2">
    <source>
        <dbReference type="ARBA" id="ARBA00022473"/>
    </source>
</evidence>
<keyword evidence="13" id="KW-0479">Metal-binding</keyword>
<evidence type="ECO:0000256" key="5">
    <source>
        <dbReference type="ARBA" id="ARBA00022782"/>
    </source>
</evidence>
<evidence type="ECO:0000256" key="9">
    <source>
        <dbReference type="ARBA" id="ARBA00022871"/>
    </source>
</evidence>
<feature type="compositionally biased region" description="Polar residues" evidence="14">
    <location>
        <begin position="721"/>
        <end position="754"/>
    </location>
</feature>
<feature type="non-terminal residue" evidence="18">
    <location>
        <position position="879"/>
    </location>
</feature>
<dbReference type="GO" id="GO:0005524">
    <property type="term" value="F:ATP binding"/>
    <property type="evidence" value="ECO:0007669"/>
    <property type="project" value="UniProtKB-KW"/>
</dbReference>
<keyword evidence="13" id="KW-0862">Zinc</keyword>
<dbReference type="InterPro" id="IPR007052">
    <property type="entry name" value="CS_dom"/>
</dbReference>
<keyword evidence="11" id="KW-0469">Meiosis</keyword>
<evidence type="ECO:0000256" key="10">
    <source>
        <dbReference type="ARBA" id="ARBA00023158"/>
    </source>
</evidence>
<evidence type="ECO:0000256" key="6">
    <source>
        <dbReference type="ARBA" id="ARBA00022801"/>
    </source>
</evidence>
<keyword evidence="2" id="KW-0217">Developmental protein</keyword>
<evidence type="ECO:0000259" key="17">
    <source>
        <dbReference type="PROSITE" id="PS51203"/>
    </source>
</evidence>
<feature type="region of interest" description="Disordered" evidence="14">
    <location>
        <begin position="711"/>
        <end position="756"/>
    </location>
</feature>
<dbReference type="GO" id="GO:0051321">
    <property type="term" value="P:meiotic cell cycle"/>
    <property type="evidence" value="ECO:0007669"/>
    <property type="project" value="UniProtKB-KW"/>
</dbReference>
<dbReference type="Gene3D" id="2.30.30.140">
    <property type="match status" value="1"/>
</dbReference>
<feature type="domain" description="Helicase C-terminal" evidence="16">
    <location>
        <begin position="268"/>
        <end position="429"/>
    </location>
</feature>
<keyword evidence="10" id="KW-0943">RNA-mediated gene silencing</keyword>
<keyword evidence="9" id="KW-0744">Spermatogenesis</keyword>
<dbReference type="PROSITE" id="PS51203">
    <property type="entry name" value="CS"/>
    <property type="match status" value="1"/>
</dbReference>
<evidence type="ECO:0000259" key="15">
    <source>
        <dbReference type="PROSITE" id="PS50103"/>
    </source>
</evidence>
<keyword evidence="3" id="KW-0677">Repeat</keyword>
<dbReference type="OrthoDB" id="249932at2759"/>
<dbReference type="FunFam" id="3.40.50.300:FF:001416">
    <property type="entry name" value="Tudor domain containing 12"/>
    <property type="match status" value="1"/>
</dbReference>
<dbReference type="AlphaFoldDB" id="A0A7L1RZQ1"/>
<evidence type="ECO:0000313" key="18">
    <source>
        <dbReference type="EMBL" id="NXO42591.1"/>
    </source>
</evidence>
<dbReference type="Gene3D" id="3.40.50.300">
    <property type="entry name" value="P-loop containing nucleotide triphosphate hydrolases"/>
    <property type="match status" value="2"/>
</dbReference>
<dbReference type="GO" id="GO:0007283">
    <property type="term" value="P:spermatogenesis"/>
    <property type="evidence" value="ECO:0007669"/>
    <property type="project" value="UniProtKB-KW"/>
</dbReference>
<evidence type="ECO:0000256" key="12">
    <source>
        <dbReference type="ARBA" id="ARBA00047984"/>
    </source>
</evidence>
<dbReference type="InterPro" id="IPR011545">
    <property type="entry name" value="DEAD/DEAH_box_helicase_dom"/>
</dbReference>
<feature type="zinc finger region" description="C3H1-type" evidence="13">
    <location>
        <begin position="440"/>
        <end position="468"/>
    </location>
</feature>
<feature type="domain" description="C3H1-type" evidence="15">
    <location>
        <begin position="440"/>
        <end position="468"/>
    </location>
</feature>
<evidence type="ECO:0000256" key="14">
    <source>
        <dbReference type="SAM" id="MobiDB-lite"/>
    </source>
</evidence>
<keyword evidence="6" id="KW-0378">Hydrolase</keyword>
<keyword evidence="7 18" id="KW-0347">Helicase</keyword>
<comment type="caution">
    <text evidence="18">The sequence shown here is derived from an EMBL/GenBank/DDBJ whole genome shotgun (WGS) entry which is preliminary data.</text>
</comment>
<keyword evidence="5" id="KW-0221">Differentiation</keyword>
<dbReference type="Pfam" id="PF00567">
    <property type="entry name" value="TUDOR"/>
    <property type="match status" value="1"/>
</dbReference>
<evidence type="ECO:0000256" key="4">
    <source>
        <dbReference type="ARBA" id="ARBA00022741"/>
    </source>
</evidence>
<dbReference type="GO" id="GO:0042078">
    <property type="term" value="P:germ-line stem cell division"/>
    <property type="evidence" value="ECO:0007669"/>
    <property type="project" value="TreeGrafter"/>
</dbReference>
<evidence type="ECO:0000256" key="8">
    <source>
        <dbReference type="ARBA" id="ARBA00022840"/>
    </source>
</evidence>
<evidence type="ECO:0000259" key="16">
    <source>
        <dbReference type="PROSITE" id="PS51194"/>
    </source>
</evidence>
<accession>A0A7L1RZQ1</accession>